<proteinExistence type="predicted"/>
<feature type="region of interest" description="Disordered" evidence="1">
    <location>
        <begin position="38"/>
        <end position="153"/>
    </location>
</feature>
<dbReference type="GO" id="GO:0004854">
    <property type="term" value="F:xanthine dehydrogenase activity"/>
    <property type="evidence" value="ECO:0007669"/>
    <property type="project" value="UniProtKB-EC"/>
</dbReference>
<reference evidence="2" key="1">
    <citation type="submission" date="2020-02" db="EMBL/GenBank/DDBJ databases">
        <authorList>
            <person name="Meier V. D."/>
        </authorList>
    </citation>
    <scope>NUCLEOTIDE SEQUENCE</scope>
    <source>
        <strain evidence="2">AVDCRST_MAG15</strain>
    </source>
</reference>
<keyword evidence="2" id="KW-0560">Oxidoreductase</keyword>
<protein>
    <submittedName>
        <fullName evidence="2">Xanthine dehydrogenase, molybdenum binding subunit</fullName>
        <ecNumber evidence="2">1.17.1.4</ecNumber>
    </submittedName>
</protein>
<feature type="region of interest" description="Disordered" evidence="1">
    <location>
        <begin position="344"/>
        <end position="363"/>
    </location>
</feature>
<feature type="non-terminal residue" evidence="2">
    <location>
        <position position="363"/>
    </location>
</feature>
<feature type="compositionally biased region" description="Low complexity" evidence="1">
    <location>
        <begin position="82"/>
        <end position="91"/>
    </location>
</feature>
<dbReference type="AlphaFoldDB" id="A0A6J4PCX8"/>
<evidence type="ECO:0000313" key="2">
    <source>
        <dbReference type="EMBL" id="CAA9409192.1"/>
    </source>
</evidence>
<gene>
    <name evidence="2" type="ORF">AVDCRST_MAG15-1484</name>
</gene>
<feature type="compositionally biased region" description="Basic and acidic residues" evidence="1">
    <location>
        <begin position="100"/>
        <end position="110"/>
    </location>
</feature>
<feature type="non-terminal residue" evidence="2">
    <location>
        <position position="1"/>
    </location>
</feature>
<organism evidence="2">
    <name type="scientific">uncultured Rubellimicrobium sp</name>
    <dbReference type="NCBI Taxonomy" id="543078"/>
    <lineage>
        <taxon>Bacteria</taxon>
        <taxon>Pseudomonadati</taxon>
        <taxon>Pseudomonadota</taxon>
        <taxon>Alphaproteobacteria</taxon>
        <taxon>Rhodobacterales</taxon>
        <taxon>Roseobacteraceae</taxon>
        <taxon>Rubellimicrobium</taxon>
        <taxon>environmental samples</taxon>
    </lineage>
</organism>
<accession>A0A6J4PCX8</accession>
<dbReference type="EMBL" id="CADCUU010000213">
    <property type="protein sequence ID" value="CAA9409192.1"/>
    <property type="molecule type" value="Genomic_DNA"/>
</dbReference>
<dbReference type="EC" id="1.17.1.4" evidence="2"/>
<feature type="compositionally biased region" description="Basic and acidic residues" evidence="1">
    <location>
        <begin position="118"/>
        <end position="134"/>
    </location>
</feature>
<sequence length="363" mass="37572">DDGGAPCLLGLSRPARGGARLERVERASEERDRLFAGEVRHLLHAHPPQSGGGAGPCLPRRLGPSEPRRDGDGPGPASQDQPGRGVPVRGAAGAGPHLGHGHDQGAEHLGHGRLLGRGPERDGHAERLRRDPRPHGRASGRASPDHARPGRVPRWHGPCRWRAAHLGWGGGGLLSCPRVADLHGALRDARPRMGPRPGQGAAVLLLLLRLRGDGGRGRYPDGREPHPAGRHPARLRQLAEPGPRCRADRGGLRPGRGVAHDGGAGLGCQGASADPRALHLQDPCDLGSTCGVQRGSLACREPGRDGLSQQGRGRAAPDAGHLGVPRASGRLHGLRAALAGPSCARDAGAGAEGDPPRTGFCGV</sequence>
<feature type="region of interest" description="Disordered" evidence="1">
    <location>
        <begin position="301"/>
        <end position="326"/>
    </location>
</feature>
<name>A0A6J4PCX8_9RHOB</name>
<evidence type="ECO:0000256" key="1">
    <source>
        <dbReference type="SAM" id="MobiDB-lite"/>
    </source>
</evidence>